<reference evidence="4 5" key="1">
    <citation type="journal article" date="2016" name="G3 (Bethesda)">
        <title>First Draft Assembly and Annotation of the Genome of a California Endemic Oak Quercus lobata Nee (Fagaceae).</title>
        <authorList>
            <person name="Sork V.L."/>
            <person name="Fitz-Gibbon S.T."/>
            <person name="Puiu D."/>
            <person name="Crepeau M."/>
            <person name="Gugger P.F."/>
            <person name="Sherman R."/>
            <person name="Stevens K."/>
            <person name="Langley C.H."/>
            <person name="Pellegrini M."/>
            <person name="Salzberg S.L."/>
        </authorList>
    </citation>
    <scope>NUCLEOTIDE SEQUENCE [LARGE SCALE GENOMIC DNA]</scope>
    <source>
        <strain evidence="4 5">cv. SW786</strain>
    </source>
</reference>
<proteinExistence type="predicted"/>
<keyword evidence="3" id="KW-0812">Transmembrane</keyword>
<dbReference type="EnsemblPlants" id="QL12p000905:mrna">
    <property type="protein sequence ID" value="QL12p000905:mrna:CDS:1"/>
    <property type="gene ID" value="QL12p000905"/>
</dbReference>
<dbReference type="GO" id="GO:0009506">
    <property type="term" value="C:plasmodesma"/>
    <property type="evidence" value="ECO:0007669"/>
    <property type="project" value="TreeGrafter"/>
</dbReference>
<organism evidence="4 5">
    <name type="scientific">Quercus lobata</name>
    <name type="common">Valley oak</name>
    <dbReference type="NCBI Taxonomy" id="97700"/>
    <lineage>
        <taxon>Eukaryota</taxon>
        <taxon>Viridiplantae</taxon>
        <taxon>Streptophyta</taxon>
        <taxon>Embryophyta</taxon>
        <taxon>Tracheophyta</taxon>
        <taxon>Spermatophyta</taxon>
        <taxon>Magnoliopsida</taxon>
        <taxon>eudicotyledons</taxon>
        <taxon>Gunneridae</taxon>
        <taxon>Pentapetalae</taxon>
        <taxon>rosids</taxon>
        <taxon>fabids</taxon>
        <taxon>Fagales</taxon>
        <taxon>Fagaceae</taxon>
        <taxon>Quercus</taxon>
    </lineage>
</organism>
<name>A0A7N2RE54_QUELO</name>
<evidence type="ECO:0000256" key="2">
    <source>
        <dbReference type="ARBA" id="ARBA00023136"/>
    </source>
</evidence>
<accession>A0A7N2RE54</accession>
<dbReference type="EMBL" id="LRBV02000012">
    <property type="status" value="NOT_ANNOTATED_CDS"/>
    <property type="molecule type" value="Genomic_DNA"/>
</dbReference>
<evidence type="ECO:0000256" key="3">
    <source>
        <dbReference type="SAM" id="Phobius"/>
    </source>
</evidence>
<dbReference type="Gramene" id="QL12p000905:mrna">
    <property type="protein sequence ID" value="QL12p000905:mrna:CDS:1"/>
    <property type="gene ID" value="QL12p000905"/>
</dbReference>
<dbReference type="GO" id="GO:0005886">
    <property type="term" value="C:plasma membrane"/>
    <property type="evidence" value="ECO:0007669"/>
    <property type="project" value="TreeGrafter"/>
</dbReference>
<keyword evidence="2 3" id="KW-0472">Membrane</keyword>
<dbReference type="PANTHER" id="PTHR31415:SF173">
    <property type="entry name" value="PROTEIN, PUTATIVE-RELATED"/>
    <property type="match status" value="1"/>
</dbReference>
<dbReference type="GO" id="GO:0098542">
    <property type="term" value="P:defense response to other organism"/>
    <property type="evidence" value="ECO:0007669"/>
    <property type="project" value="InterPro"/>
</dbReference>
<keyword evidence="3" id="KW-1133">Transmembrane helix</keyword>
<comment type="subcellular location">
    <subcellularLocation>
        <location evidence="1">Membrane</location>
    </subcellularLocation>
</comment>
<protein>
    <recommendedName>
        <fullName evidence="6">Late embryogenesis abundant protein LEA-2 subgroup domain-containing protein</fullName>
    </recommendedName>
</protein>
<dbReference type="InterPro" id="IPR044839">
    <property type="entry name" value="NDR1-like"/>
</dbReference>
<evidence type="ECO:0008006" key="6">
    <source>
        <dbReference type="Google" id="ProtNLM"/>
    </source>
</evidence>
<dbReference type="PANTHER" id="PTHR31415">
    <property type="entry name" value="OS05G0367900 PROTEIN"/>
    <property type="match status" value="1"/>
</dbReference>
<reference evidence="4" key="2">
    <citation type="submission" date="2021-01" db="UniProtKB">
        <authorList>
            <consortium name="EnsemblPlants"/>
        </authorList>
    </citation>
    <scope>IDENTIFICATION</scope>
</reference>
<dbReference type="InParanoid" id="A0A7N2RE54"/>
<keyword evidence="5" id="KW-1185">Reference proteome</keyword>
<evidence type="ECO:0000313" key="5">
    <source>
        <dbReference type="Proteomes" id="UP000594261"/>
    </source>
</evidence>
<feature type="transmembrane region" description="Helical" evidence="3">
    <location>
        <begin position="41"/>
        <end position="68"/>
    </location>
</feature>
<dbReference type="AlphaFoldDB" id="A0A7N2RE54"/>
<evidence type="ECO:0000256" key="1">
    <source>
        <dbReference type="ARBA" id="ARBA00004370"/>
    </source>
</evidence>
<sequence length="239" mass="26917">MATLGPRKVTEIAKVHPYNIDDDDDPHLHETRPNEAQAGRIYRVGFVLAAVLGVLTSVGCLVVTIMWFTLRPRSPTLWFNSLSIPTFVSSNSSLTAKYDVGFTFKNPNQIWNIVLGGIEVIIFYKKPYTLATTTVNKAIHLGMEKEKLVEAKFEEGEQWYWGESILEEIRRDFKDGNVSFHLNIRASVACHGSRWAFSSWRENGASAVVYSCVHLKVAFNATTGDGNLLGFLPRQCYLR</sequence>
<evidence type="ECO:0000313" key="4">
    <source>
        <dbReference type="EnsemblPlants" id="QL12p000905:mrna:CDS:1"/>
    </source>
</evidence>
<dbReference type="Proteomes" id="UP000594261">
    <property type="component" value="Chromosome 12"/>
</dbReference>